<feature type="transmembrane region" description="Helical" evidence="6">
    <location>
        <begin position="457"/>
        <end position="480"/>
    </location>
</feature>
<protein>
    <recommendedName>
        <fullName evidence="7">Major facilitator superfamily (MFS) profile domain-containing protein</fullName>
    </recommendedName>
</protein>
<reference evidence="8" key="1">
    <citation type="submission" date="2021-01" db="EMBL/GenBank/DDBJ databases">
        <authorList>
            <consortium name="Genoscope - CEA"/>
            <person name="William W."/>
        </authorList>
    </citation>
    <scope>NUCLEOTIDE SEQUENCE</scope>
</reference>
<dbReference type="PANTHER" id="PTHR23511">
    <property type="entry name" value="SYNAPTIC VESICLE GLYCOPROTEIN 2"/>
    <property type="match status" value="1"/>
</dbReference>
<evidence type="ECO:0000259" key="7">
    <source>
        <dbReference type="PROSITE" id="PS50850"/>
    </source>
</evidence>
<dbReference type="AlphaFoldDB" id="A0A8S1L4T9"/>
<dbReference type="PANTHER" id="PTHR23511:SF5">
    <property type="entry name" value="MAJOR FACILITATOR-TYPE TRANSPORTER HXNZ-RELATED"/>
    <property type="match status" value="1"/>
</dbReference>
<keyword evidence="4 6" id="KW-1133">Transmembrane helix</keyword>
<dbReference type="FunFam" id="1.20.1250.20:FF:000457">
    <property type="entry name" value="Uncharacterized protein"/>
    <property type="match status" value="1"/>
</dbReference>
<keyword evidence="2" id="KW-0813">Transport</keyword>
<evidence type="ECO:0000256" key="6">
    <source>
        <dbReference type="SAM" id="Phobius"/>
    </source>
</evidence>
<evidence type="ECO:0000256" key="3">
    <source>
        <dbReference type="ARBA" id="ARBA00022692"/>
    </source>
</evidence>
<dbReference type="PROSITE" id="PS00217">
    <property type="entry name" value="SUGAR_TRANSPORT_2"/>
    <property type="match status" value="1"/>
</dbReference>
<feature type="transmembrane region" description="Helical" evidence="6">
    <location>
        <begin position="374"/>
        <end position="391"/>
    </location>
</feature>
<feature type="transmembrane region" description="Helical" evidence="6">
    <location>
        <begin position="426"/>
        <end position="445"/>
    </location>
</feature>
<evidence type="ECO:0000256" key="1">
    <source>
        <dbReference type="ARBA" id="ARBA00004141"/>
    </source>
</evidence>
<evidence type="ECO:0000313" key="9">
    <source>
        <dbReference type="Proteomes" id="UP000688137"/>
    </source>
</evidence>
<accession>A0A8S1L4T9</accession>
<name>A0A8S1L4T9_PARPR</name>
<feature type="transmembrane region" description="Helical" evidence="6">
    <location>
        <begin position="182"/>
        <end position="205"/>
    </location>
</feature>
<dbReference type="InterPro" id="IPR020846">
    <property type="entry name" value="MFS_dom"/>
</dbReference>
<dbReference type="OMA" id="RFQIEFH"/>
<dbReference type="Proteomes" id="UP000688137">
    <property type="component" value="Unassembled WGS sequence"/>
</dbReference>
<feature type="transmembrane region" description="Helical" evidence="6">
    <location>
        <begin position="211"/>
        <end position="234"/>
    </location>
</feature>
<dbReference type="PROSITE" id="PS50850">
    <property type="entry name" value="MFS"/>
    <property type="match status" value="1"/>
</dbReference>
<gene>
    <name evidence="8" type="ORF">PPRIM_AZ9-3.1.T0310212</name>
</gene>
<feature type="domain" description="Major facilitator superfamily (MFS) profile" evidence="7">
    <location>
        <begin position="58"/>
        <end position="483"/>
    </location>
</feature>
<dbReference type="Pfam" id="PF00083">
    <property type="entry name" value="Sugar_tr"/>
    <property type="match status" value="1"/>
</dbReference>
<feature type="transmembrane region" description="Helical" evidence="6">
    <location>
        <begin position="397"/>
        <end position="414"/>
    </location>
</feature>
<evidence type="ECO:0000256" key="2">
    <source>
        <dbReference type="ARBA" id="ARBA00022448"/>
    </source>
</evidence>
<dbReference type="InterPro" id="IPR005829">
    <property type="entry name" value="Sugar_transporter_CS"/>
</dbReference>
<feature type="transmembrane region" description="Helical" evidence="6">
    <location>
        <begin position="123"/>
        <end position="146"/>
    </location>
</feature>
<organism evidence="8 9">
    <name type="scientific">Paramecium primaurelia</name>
    <dbReference type="NCBI Taxonomy" id="5886"/>
    <lineage>
        <taxon>Eukaryota</taxon>
        <taxon>Sar</taxon>
        <taxon>Alveolata</taxon>
        <taxon>Ciliophora</taxon>
        <taxon>Intramacronucleata</taxon>
        <taxon>Oligohymenophorea</taxon>
        <taxon>Peniculida</taxon>
        <taxon>Parameciidae</taxon>
        <taxon>Paramecium</taxon>
    </lineage>
</organism>
<keyword evidence="5 6" id="KW-0472">Membrane</keyword>
<feature type="transmembrane region" description="Helical" evidence="6">
    <location>
        <begin position="342"/>
        <end position="362"/>
    </location>
</feature>
<feature type="transmembrane region" description="Helical" evidence="6">
    <location>
        <begin position="304"/>
        <end position="322"/>
    </location>
</feature>
<dbReference type="GO" id="GO:0022857">
    <property type="term" value="F:transmembrane transporter activity"/>
    <property type="evidence" value="ECO:0007669"/>
    <property type="project" value="InterPro"/>
</dbReference>
<evidence type="ECO:0000256" key="4">
    <source>
        <dbReference type="ARBA" id="ARBA00022989"/>
    </source>
</evidence>
<sequence length="491" mass="55771">MNEIEQQEASHYSTINELKSEIQVVSQKEDHSIIKSDNIINFDDTLTQIGFGRFQIMQYLVSIILGIMEGAQITIFTLMIPILKKEWDISESIVSLQTSFIFMGFLVGSMLSGQFTDRYGRKLPFIFSSLFTVLICFATILCTNVYQLLIMRGFMGVFVGFFAPCCVTLLQEITPNNLRGQMTGTVTLSVAIGQLYGFFMASLILDGINGSWRWLTFLGSLPGLIALILSLMYIQESPRYLLLEGKYYDAFQTLRLMIKTNKTTEINLSIEIEHKLVIWSLYMNSIAKKTEHASFKSLLNGDRLYISIVLWSIWFLLCFSYYGNLMTMPQILYQLKDNQSQLQQLVYACLSDILGAILATLIIDIKGLGRKNSLIIGFLIATIFSFLQLYYYEKHFAILAILQKMFLSMNYIFCYQLTTELYPTKLRTTGLGTAVAIGRLGVILMPWSCMIVSQYSIIAPFLLFSIASFLGSIFTCFIPFDTLGKSLDNNN</sequence>
<feature type="transmembrane region" description="Helical" evidence="6">
    <location>
        <begin position="59"/>
        <end position="80"/>
    </location>
</feature>
<dbReference type="EMBL" id="CAJJDM010000030">
    <property type="protein sequence ID" value="CAD8061245.1"/>
    <property type="molecule type" value="Genomic_DNA"/>
</dbReference>
<evidence type="ECO:0000256" key="5">
    <source>
        <dbReference type="ARBA" id="ARBA00023136"/>
    </source>
</evidence>
<keyword evidence="3 6" id="KW-0812">Transmembrane</keyword>
<keyword evidence="9" id="KW-1185">Reference proteome</keyword>
<proteinExistence type="predicted"/>
<dbReference type="GO" id="GO:0016020">
    <property type="term" value="C:membrane"/>
    <property type="evidence" value="ECO:0007669"/>
    <property type="project" value="UniProtKB-SubCell"/>
</dbReference>
<evidence type="ECO:0000313" key="8">
    <source>
        <dbReference type="EMBL" id="CAD8061245.1"/>
    </source>
</evidence>
<comment type="subcellular location">
    <subcellularLocation>
        <location evidence="1">Membrane</location>
        <topology evidence="1">Multi-pass membrane protein</topology>
    </subcellularLocation>
</comment>
<dbReference type="InterPro" id="IPR005828">
    <property type="entry name" value="MFS_sugar_transport-like"/>
</dbReference>
<comment type="caution">
    <text evidence="8">The sequence shown here is derived from an EMBL/GenBank/DDBJ whole genome shotgun (WGS) entry which is preliminary data.</text>
</comment>
<feature type="transmembrane region" description="Helical" evidence="6">
    <location>
        <begin position="92"/>
        <end position="111"/>
    </location>
</feature>